<proteinExistence type="predicted"/>
<reference evidence="1 2" key="1">
    <citation type="journal article" date="2014" name="BMC Genomics">
        <title>Comparison of environmental and isolate Sulfobacillus genomes reveals diverse carbon, sulfur, nitrogen, and hydrogen metabolisms.</title>
        <authorList>
            <person name="Justice N.B."/>
            <person name="Norman A."/>
            <person name="Brown C.T."/>
            <person name="Singh A."/>
            <person name="Thomas B.C."/>
            <person name="Banfield J.F."/>
        </authorList>
    </citation>
    <scope>NUCLEOTIDE SEQUENCE [LARGE SCALE GENOMIC DNA]</scope>
    <source>
        <strain evidence="1">AMDSBA4</strain>
    </source>
</reference>
<accession>A0A2T2XJH4</accession>
<gene>
    <name evidence="1" type="ORF">C7B46_03885</name>
</gene>
<dbReference type="AlphaFoldDB" id="A0A2T2XJH4"/>
<dbReference type="Proteomes" id="UP000242972">
    <property type="component" value="Unassembled WGS sequence"/>
</dbReference>
<sequence>MEVLRLVTCPQCHQGYLQEREDSHGNLHITCSEYPACRFESVSWEAIYGDAARFRHPVSPGQMS</sequence>
<organism evidence="1 2">
    <name type="scientific">Sulfobacillus benefaciens</name>
    <dbReference type="NCBI Taxonomy" id="453960"/>
    <lineage>
        <taxon>Bacteria</taxon>
        <taxon>Bacillati</taxon>
        <taxon>Bacillota</taxon>
        <taxon>Clostridia</taxon>
        <taxon>Eubacteriales</taxon>
        <taxon>Clostridiales Family XVII. Incertae Sedis</taxon>
        <taxon>Sulfobacillus</taxon>
    </lineage>
</organism>
<comment type="caution">
    <text evidence="1">The sequence shown here is derived from an EMBL/GenBank/DDBJ whole genome shotgun (WGS) entry which is preliminary data.</text>
</comment>
<evidence type="ECO:0000313" key="2">
    <source>
        <dbReference type="Proteomes" id="UP000242972"/>
    </source>
</evidence>
<protein>
    <submittedName>
        <fullName evidence="1">Uncharacterized protein</fullName>
    </submittedName>
</protein>
<name>A0A2T2XJH4_9FIRM</name>
<dbReference type="EMBL" id="PXYW01000007">
    <property type="protein sequence ID" value="PSR34588.1"/>
    <property type="molecule type" value="Genomic_DNA"/>
</dbReference>
<evidence type="ECO:0000313" key="1">
    <source>
        <dbReference type="EMBL" id="PSR34588.1"/>
    </source>
</evidence>